<dbReference type="Proteomes" id="UP001367508">
    <property type="component" value="Unassembled WGS sequence"/>
</dbReference>
<name>A0AAN9PXH9_CANGL</name>
<comment type="caution">
    <text evidence="1">The sequence shown here is derived from an EMBL/GenBank/DDBJ whole genome shotgun (WGS) entry which is preliminary data.</text>
</comment>
<protein>
    <submittedName>
        <fullName evidence="1">Uncharacterized protein</fullName>
    </submittedName>
</protein>
<dbReference type="AlphaFoldDB" id="A0AAN9PXH9"/>
<dbReference type="EMBL" id="JAYMYQ010000008">
    <property type="protein sequence ID" value="KAK7316160.1"/>
    <property type="molecule type" value="Genomic_DNA"/>
</dbReference>
<reference evidence="1 2" key="1">
    <citation type="submission" date="2024-01" db="EMBL/GenBank/DDBJ databases">
        <title>The genomes of 5 underutilized Papilionoideae crops provide insights into root nodulation and disease resistanc.</title>
        <authorList>
            <person name="Jiang F."/>
        </authorList>
    </citation>
    <scope>NUCLEOTIDE SEQUENCE [LARGE SCALE GENOMIC DNA]</scope>
    <source>
        <strain evidence="1">LVBAO_FW01</strain>
        <tissue evidence="1">Leaves</tissue>
    </source>
</reference>
<keyword evidence="2" id="KW-1185">Reference proteome</keyword>
<sequence>MARGLFNVSRLGRAFLGKDHIVTLRLLISTICRAEPDVKFGLEQILYGKDRDPCYPISLIVTCYAKTRPGSFFTGFGRLDIWLSGRISERTNRPETGSKNRPSSSNSHYCFQLLYEVIERRSNFVSEIEKGRAR</sequence>
<accession>A0AAN9PXH9</accession>
<organism evidence="1 2">
    <name type="scientific">Canavalia gladiata</name>
    <name type="common">Sword bean</name>
    <name type="synonym">Dolichos gladiatus</name>
    <dbReference type="NCBI Taxonomy" id="3824"/>
    <lineage>
        <taxon>Eukaryota</taxon>
        <taxon>Viridiplantae</taxon>
        <taxon>Streptophyta</taxon>
        <taxon>Embryophyta</taxon>
        <taxon>Tracheophyta</taxon>
        <taxon>Spermatophyta</taxon>
        <taxon>Magnoliopsida</taxon>
        <taxon>eudicotyledons</taxon>
        <taxon>Gunneridae</taxon>
        <taxon>Pentapetalae</taxon>
        <taxon>rosids</taxon>
        <taxon>fabids</taxon>
        <taxon>Fabales</taxon>
        <taxon>Fabaceae</taxon>
        <taxon>Papilionoideae</taxon>
        <taxon>50 kb inversion clade</taxon>
        <taxon>NPAAA clade</taxon>
        <taxon>indigoferoid/millettioid clade</taxon>
        <taxon>Phaseoleae</taxon>
        <taxon>Canavalia</taxon>
    </lineage>
</organism>
<evidence type="ECO:0000313" key="1">
    <source>
        <dbReference type="EMBL" id="KAK7316160.1"/>
    </source>
</evidence>
<gene>
    <name evidence="1" type="ORF">VNO77_34943</name>
</gene>
<evidence type="ECO:0000313" key="2">
    <source>
        <dbReference type="Proteomes" id="UP001367508"/>
    </source>
</evidence>
<proteinExistence type="predicted"/>